<dbReference type="PANTHER" id="PTHR33337">
    <property type="entry name" value="GFA DOMAIN-CONTAINING PROTEIN"/>
    <property type="match status" value="1"/>
</dbReference>
<dbReference type="InParanoid" id="B4CZL0"/>
<dbReference type="PANTHER" id="PTHR33337:SF40">
    <property type="entry name" value="CENP-V_GFA DOMAIN-CONTAINING PROTEIN-RELATED"/>
    <property type="match status" value="1"/>
</dbReference>
<reference evidence="6 7" key="1">
    <citation type="journal article" date="2011" name="J. Bacteriol.">
        <title>Genome sequence of Chthoniobacter flavus Ellin428, an aerobic heterotrophic soil bacterium.</title>
        <authorList>
            <person name="Kant R."/>
            <person name="van Passel M.W."/>
            <person name="Palva A."/>
            <person name="Lucas S."/>
            <person name="Lapidus A."/>
            <person name="Glavina Del Rio T."/>
            <person name="Dalin E."/>
            <person name="Tice H."/>
            <person name="Bruce D."/>
            <person name="Goodwin L."/>
            <person name="Pitluck S."/>
            <person name="Larimer F.W."/>
            <person name="Land M.L."/>
            <person name="Hauser L."/>
            <person name="Sangwan P."/>
            <person name="de Vos W.M."/>
            <person name="Janssen P.H."/>
            <person name="Smidt H."/>
        </authorList>
    </citation>
    <scope>NUCLEOTIDE SEQUENCE [LARGE SCALE GENOMIC DNA]</scope>
    <source>
        <strain evidence="6 7">Ellin428</strain>
    </source>
</reference>
<dbReference type="EMBL" id="ABVL01000005">
    <property type="protein sequence ID" value="EDY20174.1"/>
    <property type="molecule type" value="Genomic_DNA"/>
</dbReference>
<dbReference type="InterPro" id="IPR006913">
    <property type="entry name" value="CENP-V/GFA"/>
</dbReference>
<sequence length="134" mass="14653">MNLPLTGGCACGAIRYEITVEPAFMFKCHCRDCQRLSGGPYVAAIYVPKTGFSWTQGTIRHHFTPSVKGGQHKRGFCADCGSRVSGGESDEGIGITVGTLDDSSFFRPQMNFWVADACPWDPIEKDVPAYEQLP</sequence>
<accession>B4CZL0</accession>
<dbReference type="STRING" id="497964.CfE428DRAFT_2098"/>
<dbReference type="AlphaFoldDB" id="B4CZL0"/>
<comment type="caution">
    <text evidence="6">The sequence shown here is derived from an EMBL/GenBank/DDBJ whole genome shotgun (WGS) entry which is preliminary data.</text>
</comment>
<dbReference type="eggNOG" id="COG3791">
    <property type="taxonomic scope" value="Bacteria"/>
</dbReference>
<comment type="similarity">
    <text evidence="1">Belongs to the Gfa family.</text>
</comment>
<dbReference type="InterPro" id="IPR011057">
    <property type="entry name" value="Mss4-like_sf"/>
</dbReference>
<gene>
    <name evidence="6" type="ORF">CfE428DRAFT_2098</name>
</gene>
<evidence type="ECO:0000256" key="1">
    <source>
        <dbReference type="ARBA" id="ARBA00005495"/>
    </source>
</evidence>
<name>B4CZL0_9BACT</name>
<keyword evidence="7" id="KW-1185">Reference proteome</keyword>
<dbReference type="Pfam" id="PF04828">
    <property type="entry name" value="GFA"/>
    <property type="match status" value="1"/>
</dbReference>
<organism evidence="6 7">
    <name type="scientific">Chthoniobacter flavus Ellin428</name>
    <dbReference type="NCBI Taxonomy" id="497964"/>
    <lineage>
        <taxon>Bacteria</taxon>
        <taxon>Pseudomonadati</taxon>
        <taxon>Verrucomicrobiota</taxon>
        <taxon>Spartobacteria</taxon>
        <taxon>Chthoniobacterales</taxon>
        <taxon>Chthoniobacteraceae</taxon>
        <taxon>Chthoniobacter</taxon>
    </lineage>
</organism>
<evidence type="ECO:0000313" key="7">
    <source>
        <dbReference type="Proteomes" id="UP000005824"/>
    </source>
</evidence>
<evidence type="ECO:0000256" key="2">
    <source>
        <dbReference type="ARBA" id="ARBA00022723"/>
    </source>
</evidence>
<dbReference type="GO" id="GO:0046872">
    <property type="term" value="F:metal ion binding"/>
    <property type="evidence" value="ECO:0007669"/>
    <property type="project" value="UniProtKB-KW"/>
</dbReference>
<evidence type="ECO:0000256" key="3">
    <source>
        <dbReference type="ARBA" id="ARBA00022833"/>
    </source>
</evidence>
<dbReference type="Proteomes" id="UP000005824">
    <property type="component" value="Unassembled WGS sequence"/>
</dbReference>
<feature type="domain" description="CENP-V/GFA" evidence="5">
    <location>
        <begin position="5"/>
        <end position="121"/>
    </location>
</feature>
<evidence type="ECO:0000313" key="6">
    <source>
        <dbReference type="EMBL" id="EDY20174.1"/>
    </source>
</evidence>
<dbReference type="Gene3D" id="3.90.1590.10">
    <property type="entry name" value="glutathione-dependent formaldehyde- activating enzyme (gfa)"/>
    <property type="match status" value="1"/>
</dbReference>
<dbReference type="SUPFAM" id="SSF51316">
    <property type="entry name" value="Mss4-like"/>
    <property type="match status" value="1"/>
</dbReference>
<dbReference type="GO" id="GO:0016846">
    <property type="term" value="F:carbon-sulfur lyase activity"/>
    <property type="evidence" value="ECO:0007669"/>
    <property type="project" value="InterPro"/>
</dbReference>
<keyword evidence="4" id="KW-0456">Lyase</keyword>
<dbReference type="PROSITE" id="PS51891">
    <property type="entry name" value="CENP_V_GFA"/>
    <property type="match status" value="1"/>
</dbReference>
<evidence type="ECO:0000259" key="5">
    <source>
        <dbReference type="PROSITE" id="PS51891"/>
    </source>
</evidence>
<evidence type="ECO:0000256" key="4">
    <source>
        <dbReference type="ARBA" id="ARBA00023239"/>
    </source>
</evidence>
<protein>
    <submittedName>
        <fullName evidence="6">Glutathione-dependent formaldehyde-activating GFA</fullName>
    </submittedName>
</protein>
<proteinExistence type="inferred from homology"/>
<keyword evidence="3" id="KW-0862">Zinc</keyword>
<keyword evidence="2" id="KW-0479">Metal-binding</keyword>
<dbReference type="RefSeq" id="WP_006979423.1">
    <property type="nucleotide sequence ID" value="NZ_ABVL01000005.1"/>
</dbReference>